<feature type="compositionally biased region" description="Acidic residues" evidence="1">
    <location>
        <begin position="514"/>
        <end position="535"/>
    </location>
</feature>
<dbReference type="EMBL" id="KN831773">
    <property type="protein sequence ID" value="KIM44702.1"/>
    <property type="molecule type" value="Genomic_DNA"/>
</dbReference>
<dbReference type="PANTHER" id="PTHR12205">
    <property type="entry name" value="CENTROMERE/KINETOCHORE PROTEIN ZW10"/>
    <property type="match status" value="1"/>
</dbReference>
<protein>
    <recommendedName>
        <fullName evidence="2">ZW10 C-terminal helical domain-containing protein</fullName>
    </recommendedName>
</protein>
<dbReference type="Pfam" id="PF22766">
    <property type="entry name" value="ZW10_C2"/>
    <property type="match status" value="1"/>
</dbReference>
<accession>A0A0C2YUM6</accession>
<gene>
    <name evidence="3" type="ORF">M413DRAFT_25141</name>
</gene>
<dbReference type="GO" id="GO:0006888">
    <property type="term" value="P:endoplasmic reticulum to Golgi vesicle-mediated transport"/>
    <property type="evidence" value="ECO:0007669"/>
    <property type="project" value="TreeGrafter"/>
</dbReference>
<dbReference type="GO" id="GO:0007094">
    <property type="term" value="P:mitotic spindle assembly checkpoint signaling"/>
    <property type="evidence" value="ECO:0007669"/>
    <property type="project" value="TreeGrafter"/>
</dbReference>
<dbReference type="STRING" id="686832.A0A0C2YUM6"/>
<dbReference type="PANTHER" id="PTHR12205:SF0">
    <property type="entry name" value="CENTROMERE_KINETOCHORE PROTEIN ZW10 HOMOLOG"/>
    <property type="match status" value="1"/>
</dbReference>
<evidence type="ECO:0000256" key="1">
    <source>
        <dbReference type="SAM" id="MobiDB-lite"/>
    </source>
</evidence>
<evidence type="ECO:0000313" key="4">
    <source>
        <dbReference type="Proteomes" id="UP000053424"/>
    </source>
</evidence>
<evidence type="ECO:0000259" key="2">
    <source>
        <dbReference type="Pfam" id="PF22766"/>
    </source>
</evidence>
<evidence type="ECO:0000313" key="3">
    <source>
        <dbReference type="EMBL" id="KIM44702.1"/>
    </source>
</evidence>
<feature type="domain" description="ZW10 C-terminal helical" evidence="2">
    <location>
        <begin position="788"/>
        <end position="931"/>
    </location>
</feature>
<feature type="compositionally biased region" description="Basic and acidic residues" evidence="1">
    <location>
        <begin position="481"/>
        <end position="493"/>
    </location>
</feature>
<dbReference type="GO" id="GO:1990423">
    <property type="term" value="C:RZZ complex"/>
    <property type="evidence" value="ECO:0007669"/>
    <property type="project" value="TreeGrafter"/>
</dbReference>
<dbReference type="HOGENOM" id="CLU_012968_0_0_1"/>
<reference evidence="3 4" key="1">
    <citation type="submission" date="2014-04" db="EMBL/GenBank/DDBJ databases">
        <authorList>
            <consortium name="DOE Joint Genome Institute"/>
            <person name="Kuo A."/>
            <person name="Gay G."/>
            <person name="Dore J."/>
            <person name="Kohler A."/>
            <person name="Nagy L.G."/>
            <person name="Floudas D."/>
            <person name="Copeland A."/>
            <person name="Barry K.W."/>
            <person name="Cichocki N."/>
            <person name="Veneault-Fourrey C."/>
            <person name="LaButti K."/>
            <person name="Lindquist E.A."/>
            <person name="Lipzen A."/>
            <person name="Lundell T."/>
            <person name="Morin E."/>
            <person name="Murat C."/>
            <person name="Sun H."/>
            <person name="Tunlid A."/>
            <person name="Henrissat B."/>
            <person name="Grigoriev I.V."/>
            <person name="Hibbett D.S."/>
            <person name="Martin F."/>
            <person name="Nordberg H.P."/>
            <person name="Cantor M.N."/>
            <person name="Hua S.X."/>
        </authorList>
    </citation>
    <scope>NUCLEOTIDE SEQUENCE [LARGE SCALE GENOMIC DNA]</scope>
    <source>
        <strain evidence="4">h7</strain>
    </source>
</reference>
<organism evidence="3 4">
    <name type="scientific">Hebeloma cylindrosporum</name>
    <dbReference type="NCBI Taxonomy" id="76867"/>
    <lineage>
        <taxon>Eukaryota</taxon>
        <taxon>Fungi</taxon>
        <taxon>Dikarya</taxon>
        <taxon>Basidiomycota</taxon>
        <taxon>Agaricomycotina</taxon>
        <taxon>Agaricomycetes</taxon>
        <taxon>Agaricomycetidae</taxon>
        <taxon>Agaricales</taxon>
        <taxon>Agaricineae</taxon>
        <taxon>Hymenogastraceae</taxon>
        <taxon>Hebeloma</taxon>
    </lineage>
</organism>
<sequence length="940" mass="104465">MAFPVPDHLPKRPTPVDVSSTILYKIDSATKDTLNSSLAASWIHELDESIQATKQSIHDRIQSDLPKFRRQLETAKSVQTRFNSLTNRVDSLNDAISNPETGILPTLLATLQAHSILAQESSDVQIIYEGFHYLLQCKDSFSLLTSLAQLGKLPEAVVAVQEFDHLMERMPIFVQDTQVAEDLKRKFNATKARLQDQLSDAYTRTIIISSTQICVNPVVRVRQSDTMLELPSILHSLSPASLSNHLSTLRRDLLVHFIDRSLKQPCSLSITFSESQEAKVVLTPTSPNNEDLGSRLDNASKILDFLSSNILCHLPRNEFVQLSRSLSKPVTSSVLDNLLLPALPSSFGLLPSYLGLLKRAVSFEERDISKLFESDKNEGTIKAWADGVSGHYERRRRIEILESARKEILEHDDPMITFEAISDDGPETSLPSVVPVQIEDDVPDDAWGFDEPGTANPVEQSADGWGFDDDIDEDVEAEPEGDTHIDTSGKEPMDIDPPEMTVADPDPADAWGWNDEDELPAEEIPEDNPWDDDPWSDPPETNSVLESPPLPVVPAKAATRLERLASKNKKHVNGHSAQISSLPSSPAPASGQTIIFTPPSPKPEPISKSTAKRFNSTKRPADVVTTIAPRETYKVPKRTKRVLKMVETVIDESKLFYASKLFPMPQGSSATPGTVLSQCAPSILDLYQALYPNKFCEDLKSPELAMLFSNSCIYMADSVQRIEDTIFGQPVLKERLKDCRHQLQILGNSWFHDTVDQQRQHVDGILVEGAQGFTYTGDQDRYDECETAVNEALKAIKRLAPRLKGILTKSKYYSAIGSVADAALSRILRDIIALPDIPEIESHRLSELCRILNAMEGLFSEDPDQPSFVVAYVPSWLKFSYLSELLEASLADISYLFEQGALVDFQVNELVNLVRALFADTSLRTNTINKLLNGHPVAPQ</sequence>
<dbReference type="GO" id="GO:0005737">
    <property type="term" value="C:cytoplasm"/>
    <property type="evidence" value="ECO:0007669"/>
    <property type="project" value="GOC"/>
</dbReference>
<dbReference type="OrthoDB" id="534815at2759"/>
<name>A0A0C2YUM6_HEBCY</name>
<dbReference type="AlphaFoldDB" id="A0A0C2YUM6"/>
<feature type="compositionally biased region" description="Low complexity" evidence="1">
    <location>
        <begin position="538"/>
        <end position="547"/>
    </location>
</feature>
<dbReference type="Gene3D" id="1.10.357.150">
    <property type="match status" value="1"/>
</dbReference>
<feature type="region of interest" description="Disordered" evidence="1">
    <location>
        <begin position="567"/>
        <end position="621"/>
    </location>
</feature>
<proteinExistence type="predicted"/>
<dbReference type="InterPro" id="IPR055148">
    <property type="entry name" value="ZW10_C_2"/>
</dbReference>
<keyword evidence="4" id="KW-1185">Reference proteome</keyword>
<feature type="region of interest" description="Disordered" evidence="1">
    <location>
        <begin position="442"/>
        <end position="551"/>
    </location>
</feature>
<feature type="compositionally biased region" description="Low complexity" evidence="1">
    <location>
        <begin position="576"/>
        <end position="590"/>
    </location>
</feature>
<feature type="compositionally biased region" description="Acidic residues" evidence="1">
    <location>
        <begin position="466"/>
        <end position="480"/>
    </location>
</feature>
<dbReference type="Proteomes" id="UP000053424">
    <property type="component" value="Unassembled WGS sequence"/>
</dbReference>
<reference evidence="4" key="2">
    <citation type="submission" date="2015-01" db="EMBL/GenBank/DDBJ databases">
        <title>Evolutionary Origins and Diversification of the Mycorrhizal Mutualists.</title>
        <authorList>
            <consortium name="DOE Joint Genome Institute"/>
            <consortium name="Mycorrhizal Genomics Consortium"/>
            <person name="Kohler A."/>
            <person name="Kuo A."/>
            <person name="Nagy L.G."/>
            <person name="Floudas D."/>
            <person name="Copeland A."/>
            <person name="Barry K.W."/>
            <person name="Cichocki N."/>
            <person name="Veneault-Fourrey C."/>
            <person name="LaButti K."/>
            <person name="Lindquist E.A."/>
            <person name="Lipzen A."/>
            <person name="Lundell T."/>
            <person name="Morin E."/>
            <person name="Murat C."/>
            <person name="Riley R."/>
            <person name="Ohm R."/>
            <person name="Sun H."/>
            <person name="Tunlid A."/>
            <person name="Henrissat B."/>
            <person name="Grigoriev I.V."/>
            <person name="Hibbett D.S."/>
            <person name="Martin F."/>
        </authorList>
    </citation>
    <scope>NUCLEOTIDE SEQUENCE [LARGE SCALE GENOMIC DNA]</scope>
    <source>
        <strain evidence="4">h7</strain>
    </source>
</reference>
<dbReference type="InterPro" id="IPR046362">
    <property type="entry name" value="Zw10/DSL1_C_sf"/>
</dbReference>